<dbReference type="PANTHER" id="PTHR47655">
    <property type="entry name" value="QUINIC ACID UTILIZATION ACTIVATOR"/>
    <property type="match status" value="1"/>
</dbReference>
<feature type="region of interest" description="Disordered" evidence="10">
    <location>
        <begin position="628"/>
        <end position="658"/>
    </location>
</feature>
<feature type="compositionally biased region" description="Polar residues" evidence="10">
    <location>
        <begin position="199"/>
        <end position="217"/>
    </location>
</feature>
<dbReference type="SMART" id="SM00906">
    <property type="entry name" value="Fungal_trans"/>
    <property type="match status" value="1"/>
</dbReference>
<evidence type="ECO:0000256" key="2">
    <source>
        <dbReference type="ARBA" id="ARBA00022723"/>
    </source>
</evidence>
<protein>
    <submittedName>
        <fullName evidence="12">Fungal-specific transcription factor domain-containing protein</fullName>
    </submittedName>
</protein>
<name>A0AAJ0FJK2_9PEZI</name>
<dbReference type="SUPFAM" id="SSF57701">
    <property type="entry name" value="Zn2/Cys6 DNA-binding domain"/>
    <property type="match status" value="1"/>
</dbReference>
<evidence type="ECO:0000256" key="5">
    <source>
        <dbReference type="ARBA" id="ARBA00023015"/>
    </source>
</evidence>
<keyword evidence="9" id="KW-0539">Nucleus</keyword>
<dbReference type="Pfam" id="PF00172">
    <property type="entry name" value="Zn_clus"/>
    <property type="match status" value="1"/>
</dbReference>
<dbReference type="FunFam" id="4.10.240.10:FF:000005">
    <property type="entry name" value="Quinic acid utilization activator"/>
    <property type="match status" value="1"/>
</dbReference>
<dbReference type="GO" id="GO:0003677">
    <property type="term" value="F:DNA binding"/>
    <property type="evidence" value="ECO:0007669"/>
    <property type="project" value="UniProtKB-KW"/>
</dbReference>
<feature type="domain" description="Zn(2)-C6 fungal-type" evidence="11">
    <location>
        <begin position="32"/>
        <end position="62"/>
    </location>
</feature>
<dbReference type="EMBL" id="MU839015">
    <property type="protein sequence ID" value="KAK1765448.1"/>
    <property type="molecule type" value="Genomic_DNA"/>
</dbReference>
<keyword evidence="3" id="KW-0862">Zinc</keyword>
<organism evidence="12 13">
    <name type="scientific">Phialemonium atrogriseum</name>
    <dbReference type="NCBI Taxonomy" id="1093897"/>
    <lineage>
        <taxon>Eukaryota</taxon>
        <taxon>Fungi</taxon>
        <taxon>Dikarya</taxon>
        <taxon>Ascomycota</taxon>
        <taxon>Pezizomycotina</taxon>
        <taxon>Sordariomycetes</taxon>
        <taxon>Sordariomycetidae</taxon>
        <taxon>Cephalothecales</taxon>
        <taxon>Cephalothecaceae</taxon>
        <taxon>Phialemonium</taxon>
    </lineage>
</organism>
<feature type="region of interest" description="Disordered" evidence="10">
    <location>
        <begin position="138"/>
        <end position="236"/>
    </location>
</feature>
<dbReference type="InterPro" id="IPR007219">
    <property type="entry name" value="XnlR_reg_dom"/>
</dbReference>
<gene>
    <name evidence="12" type="ORF">QBC33DRAFT_544326</name>
</gene>
<keyword evidence="5" id="KW-0805">Transcription regulation</keyword>
<accession>A0AAJ0FJK2</accession>
<evidence type="ECO:0000256" key="10">
    <source>
        <dbReference type="SAM" id="MobiDB-lite"/>
    </source>
</evidence>
<dbReference type="CDD" id="cd00067">
    <property type="entry name" value="GAL4"/>
    <property type="match status" value="1"/>
</dbReference>
<dbReference type="PROSITE" id="PS00463">
    <property type="entry name" value="ZN2_CY6_FUNGAL_1"/>
    <property type="match status" value="1"/>
</dbReference>
<feature type="region of interest" description="Disordered" evidence="10">
    <location>
        <begin position="1"/>
        <end position="26"/>
    </location>
</feature>
<comment type="caution">
    <text evidence="12">The sequence shown here is derived from an EMBL/GenBank/DDBJ whole genome shotgun (WGS) entry which is preliminary data.</text>
</comment>
<keyword evidence="4" id="KW-0672">Quinate metabolism</keyword>
<keyword evidence="2" id="KW-0479">Metal-binding</keyword>
<dbReference type="GeneID" id="85311629"/>
<dbReference type="GO" id="GO:0008270">
    <property type="term" value="F:zinc ion binding"/>
    <property type="evidence" value="ECO:0007669"/>
    <property type="project" value="InterPro"/>
</dbReference>
<evidence type="ECO:0000256" key="3">
    <source>
        <dbReference type="ARBA" id="ARBA00022833"/>
    </source>
</evidence>
<dbReference type="InterPro" id="IPR052783">
    <property type="entry name" value="Metabolic/Drug-Res_Regulator"/>
</dbReference>
<keyword evidence="7" id="KW-0010">Activator</keyword>
<dbReference type="AlphaFoldDB" id="A0AAJ0FJK2"/>
<dbReference type="GO" id="GO:0006351">
    <property type="term" value="P:DNA-templated transcription"/>
    <property type="evidence" value="ECO:0007669"/>
    <property type="project" value="InterPro"/>
</dbReference>
<evidence type="ECO:0000313" key="13">
    <source>
        <dbReference type="Proteomes" id="UP001244011"/>
    </source>
</evidence>
<keyword evidence="8" id="KW-0804">Transcription</keyword>
<proteinExistence type="predicted"/>
<dbReference type="Proteomes" id="UP001244011">
    <property type="component" value="Unassembled WGS sequence"/>
</dbReference>
<dbReference type="Pfam" id="PF04082">
    <property type="entry name" value="Fungal_trans"/>
    <property type="match status" value="1"/>
</dbReference>
<dbReference type="Gene3D" id="4.10.240.10">
    <property type="entry name" value="Zn(2)-C6 fungal-type DNA-binding domain"/>
    <property type="match status" value="1"/>
</dbReference>
<sequence length="801" mass="87785">MSSKRKAVDAEHTGESRPSTQAAGKRQRVSRACDQCRIAREKCDGVQPQCFPCVSQARHCTYQVNPKKRGVQTGYIRTLELALAWVFEKVPGCEDSLNSLLSHEAGRGQVMLSGKNLSATNRLHKRWRRSKVHQVIEGILSGDVPSQPRADKDSPSDEASDTDGETEKEASLQAIKSGNADDSLGFSPPSPGNISNSPLIQVSNRSQNSDLVASRTSPMRPISAGLSHAPPGTSSRYAQQLKLPSNHWRLLDIYFSYTHCWLPILKRQEIFQTSYLYPSVGALALDPTSSASAAHAELWSALALASFQDATSSKLSPSPNESGQSELLSPTQIYDIARKLIPSEEGPFHVQHARALLLLSLINLGRENLRSAWILVGLAIRIFLDVGIHDWSVLGQLEQQFRSVFIACFVLDTILSERLDRPPHLRVEDMMHAHPVSENDLDEWQPWMPCESFGQSASISRQSRSPAYCMSTFNQLYGIVKSVSRELMARHGKRDTSPKTSQMPYLHQAISSRAPFGAFVLSPEPSSATIPSPYLVRVFFLWAGMVLDEDTPSIHLTMDVLEEYHHQFGICAAPPFFATCLSSLANHRNFNILSEAERTRFASLRNSFLSVWSCHSVDGDGNRDFQDRGYSLSHLPHPAPYPHSDSHQAARQPAGASAYLSAPTPPSFYSNAAAVPVQQLASAAHAYPPLGTPYAFPTPQGGKPLLSPATTAPTHESVNNDVDGSALTSISAVGQSHRQQQISIRPGFAGPSLDYDTLLDDLASIDYVDRVDTDPHFMVNLGFAPGCGDLAEILSRDFGTL</sequence>
<dbReference type="CDD" id="cd12148">
    <property type="entry name" value="fungal_TF_MHR"/>
    <property type="match status" value="1"/>
</dbReference>
<keyword evidence="6" id="KW-0238">DNA-binding</keyword>
<evidence type="ECO:0000256" key="8">
    <source>
        <dbReference type="ARBA" id="ARBA00023163"/>
    </source>
</evidence>
<feature type="compositionally biased region" description="Basic and acidic residues" evidence="10">
    <location>
        <begin position="1"/>
        <end position="15"/>
    </location>
</feature>
<dbReference type="GO" id="GO:0045944">
    <property type="term" value="P:positive regulation of transcription by RNA polymerase II"/>
    <property type="evidence" value="ECO:0007669"/>
    <property type="project" value="TreeGrafter"/>
</dbReference>
<evidence type="ECO:0000256" key="4">
    <source>
        <dbReference type="ARBA" id="ARBA00022911"/>
    </source>
</evidence>
<evidence type="ECO:0000256" key="9">
    <source>
        <dbReference type="ARBA" id="ARBA00023242"/>
    </source>
</evidence>
<evidence type="ECO:0000256" key="7">
    <source>
        <dbReference type="ARBA" id="ARBA00023159"/>
    </source>
</evidence>
<dbReference type="PROSITE" id="PS50048">
    <property type="entry name" value="ZN2_CY6_FUNGAL_2"/>
    <property type="match status" value="1"/>
</dbReference>
<dbReference type="RefSeq" id="XP_060281661.1">
    <property type="nucleotide sequence ID" value="XM_060428442.1"/>
</dbReference>
<dbReference type="GO" id="GO:0005634">
    <property type="term" value="C:nucleus"/>
    <property type="evidence" value="ECO:0007669"/>
    <property type="project" value="UniProtKB-SubCell"/>
</dbReference>
<dbReference type="PANTHER" id="PTHR47655:SF2">
    <property type="entry name" value="QUINIC ACID UTILIZATION ACTIVATOR"/>
    <property type="match status" value="1"/>
</dbReference>
<dbReference type="InterPro" id="IPR001138">
    <property type="entry name" value="Zn2Cys6_DnaBD"/>
</dbReference>
<evidence type="ECO:0000259" key="11">
    <source>
        <dbReference type="PROSITE" id="PS50048"/>
    </source>
</evidence>
<dbReference type="InterPro" id="IPR036864">
    <property type="entry name" value="Zn2-C6_fun-type_DNA-bd_sf"/>
</dbReference>
<comment type="subcellular location">
    <subcellularLocation>
        <location evidence="1">Nucleus</location>
    </subcellularLocation>
</comment>
<keyword evidence="13" id="KW-1185">Reference proteome</keyword>
<dbReference type="GO" id="GO:0000981">
    <property type="term" value="F:DNA-binding transcription factor activity, RNA polymerase II-specific"/>
    <property type="evidence" value="ECO:0007669"/>
    <property type="project" value="InterPro"/>
</dbReference>
<evidence type="ECO:0000256" key="6">
    <source>
        <dbReference type="ARBA" id="ARBA00023125"/>
    </source>
</evidence>
<evidence type="ECO:0000313" key="12">
    <source>
        <dbReference type="EMBL" id="KAK1765448.1"/>
    </source>
</evidence>
<evidence type="ECO:0000256" key="1">
    <source>
        <dbReference type="ARBA" id="ARBA00004123"/>
    </source>
</evidence>
<dbReference type="SMART" id="SM00066">
    <property type="entry name" value="GAL4"/>
    <property type="match status" value="1"/>
</dbReference>
<reference evidence="12" key="1">
    <citation type="submission" date="2023-06" db="EMBL/GenBank/DDBJ databases">
        <title>Genome-scale phylogeny and comparative genomics of the fungal order Sordariales.</title>
        <authorList>
            <consortium name="Lawrence Berkeley National Laboratory"/>
            <person name="Hensen N."/>
            <person name="Bonometti L."/>
            <person name="Westerberg I."/>
            <person name="Brannstrom I.O."/>
            <person name="Guillou S."/>
            <person name="Cros-Aarteil S."/>
            <person name="Calhoun S."/>
            <person name="Haridas S."/>
            <person name="Kuo A."/>
            <person name="Mondo S."/>
            <person name="Pangilinan J."/>
            <person name="Riley R."/>
            <person name="Labutti K."/>
            <person name="Andreopoulos B."/>
            <person name="Lipzen A."/>
            <person name="Chen C."/>
            <person name="Yanf M."/>
            <person name="Daum C."/>
            <person name="Ng V."/>
            <person name="Clum A."/>
            <person name="Steindorff A."/>
            <person name="Ohm R."/>
            <person name="Martin F."/>
            <person name="Silar P."/>
            <person name="Natvig D."/>
            <person name="Lalanne C."/>
            <person name="Gautier V."/>
            <person name="Ament-Velasquez S.L."/>
            <person name="Kruys A."/>
            <person name="Hutchinson M.I."/>
            <person name="Powell A.J."/>
            <person name="Barry K."/>
            <person name="Miller A.N."/>
            <person name="Grigoriev I.V."/>
            <person name="Debuchy R."/>
            <person name="Gladieux P."/>
            <person name="Thoren M.H."/>
            <person name="Johannesson H."/>
        </authorList>
    </citation>
    <scope>NUCLEOTIDE SEQUENCE</scope>
    <source>
        <strain evidence="12">8032-3</strain>
    </source>
</reference>